<gene>
    <name evidence="1" type="ORF">ENI13_00045</name>
</gene>
<dbReference type="EMBL" id="DRHL01000003">
    <property type="protein sequence ID" value="HEB13352.1"/>
    <property type="molecule type" value="Genomic_DNA"/>
</dbReference>
<evidence type="ECO:0000313" key="1">
    <source>
        <dbReference type="EMBL" id="HEB13352.1"/>
    </source>
</evidence>
<comment type="caution">
    <text evidence="1">The sequence shown here is derived from an EMBL/GenBank/DDBJ whole genome shotgun (WGS) entry which is preliminary data.</text>
</comment>
<sequence>MILRAKSPNGKSVVVGRVEKDLSLNKVAVLYISENRFFKQAAGLTGAMGIDENLLPKIESTHFIEFLLWDNRRFRIRTQDFILRSWTYPPKDDSEYKAHSGVFKPKKVLELNKIIELAKDLIEEESRQNVINAMM</sequence>
<protein>
    <submittedName>
        <fullName evidence="1">Uncharacterized protein</fullName>
    </submittedName>
</protein>
<dbReference type="AlphaFoldDB" id="A0A7C1SNK1"/>
<reference evidence="1" key="1">
    <citation type="journal article" date="2020" name="mSystems">
        <title>Genome- and Community-Level Interaction Insights into Carbon Utilization and Element Cycling Functions of Hydrothermarchaeota in Hydrothermal Sediment.</title>
        <authorList>
            <person name="Zhou Z."/>
            <person name="Liu Y."/>
            <person name="Xu W."/>
            <person name="Pan J."/>
            <person name="Luo Z.H."/>
            <person name="Li M."/>
        </authorList>
    </citation>
    <scope>NUCLEOTIDE SEQUENCE [LARGE SCALE GENOMIC DNA]</scope>
    <source>
        <strain evidence="1">HyVt-369</strain>
    </source>
</reference>
<name>A0A7C1SNK1_UNCC3</name>
<accession>A0A7C1SNK1</accession>
<organism evidence="1">
    <name type="scientific">candidate division CPR3 bacterium</name>
    <dbReference type="NCBI Taxonomy" id="2268181"/>
    <lineage>
        <taxon>Bacteria</taxon>
        <taxon>Bacteria division CPR3</taxon>
    </lineage>
</organism>
<dbReference type="Proteomes" id="UP000885695">
    <property type="component" value="Unassembled WGS sequence"/>
</dbReference>
<proteinExistence type="predicted"/>